<proteinExistence type="inferred from homology"/>
<dbReference type="EMBL" id="JALGBI010000001">
    <property type="protein sequence ID" value="MCJ0763601.1"/>
    <property type="molecule type" value="Genomic_DNA"/>
</dbReference>
<dbReference type="InterPro" id="IPR000847">
    <property type="entry name" value="LysR_HTH_N"/>
</dbReference>
<evidence type="ECO:0000313" key="7">
    <source>
        <dbReference type="Proteomes" id="UP001139447"/>
    </source>
</evidence>
<keyword evidence="4" id="KW-0804">Transcription</keyword>
<organism evidence="6 7">
    <name type="scientific">Variovorax terrae</name>
    <dbReference type="NCBI Taxonomy" id="2923278"/>
    <lineage>
        <taxon>Bacteria</taxon>
        <taxon>Pseudomonadati</taxon>
        <taxon>Pseudomonadota</taxon>
        <taxon>Betaproteobacteria</taxon>
        <taxon>Burkholderiales</taxon>
        <taxon>Comamonadaceae</taxon>
        <taxon>Variovorax</taxon>
    </lineage>
</organism>
<evidence type="ECO:0000256" key="1">
    <source>
        <dbReference type="ARBA" id="ARBA00009437"/>
    </source>
</evidence>
<dbReference type="InterPro" id="IPR036390">
    <property type="entry name" value="WH_DNA-bd_sf"/>
</dbReference>
<dbReference type="InterPro" id="IPR050950">
    <property type="entry name" value="HTH-type_LysR_regulators"/>
</dbReference>
<dbReference type="InterPro" id="IPR005119">
    <property type="entry name" value="LysR_subst-bd"/>
</dbReference>
<dbReference type="InterPro" id="IPR036388">
    <property type="entry name" value="WH-like_DNA-bd_sf"/>
</dbReference>
<dbReference type="RefSeq" id="WP_243306186.1">
    <property type="nucleotide sequence ID" value="NZ_JALGBI010000001.1"/>
</dbReference>
<evidence type="ECO:0000256" key="2">
    <source>
        <dbReference type="ARBA" id="ARBA00023015"/>
    </source>
</evidence>
<evidence type="ECO:0000313" key="6">
    <source>
        <dbReference type="EMBL" id="MCJ0763601.1"/>
    </source>
</evidence>
<comment type="caution">
    <text evidence="6">The sequence shown here is derived from an EMBL/GenBank/DDBJ whole genome shotgun (WGS) entry which is preliminary data.</text>
</comment>
<dbReference type="Pfam" id="PF00126">
    <property type="entry name" value="HTH_1"/>
    <property type="match status" value="1"/>
</dbReference>
<dbReference type="PROSITE" id="PS50931">
    <property type="entry name" value="HTH_LYSR"/>
    <property type="match status" value="1"/>
</dbReference>
<dbReference type="GO" id="GO:0003700">
    <property type="term" value="F:DNA-binding transcription factor activity"/>
    <property type="evidence" value="ECO:0007669"/>
    <property type="project" value="InterPro"/>
</dbReference>
<dbReference type="GO" id="GO:0005829">
    <property type="term" value="C:cytosol"/>
    <property type="evidence" value="ECO:0007669"/>
    <property type="project" value="TreeGrafter"/>
</dbReference>
<dbReference type="AlphaFoldDB" id="A0A9X1VTJ9"/>
<evidence type="ECO:0000256" key="4">
    <source>
        <dbReference type="ARBA" id="ARBA00023163"/>
    </source>
</evidence>
<dbReference type="PRINTS" id="PR00039">
    <property type="entry name" value="HTHLYSR"/>
</dbReference>
<sequence length="309" mass="33466">MTATLNHLLLDHFLAAYEARSLGKAAALLGLSQPALSKSVRKLEAELGLPLFERTTSGLVPTLYAETLSRRGQAIRADLHSCIAELQKLKHGEIGEVRMGVAPALSPRFLPLAIAATHARHPSLTFAVREGLYDSLAQDVVDGELDFALTNLPFDRLAAGLEARELFRDRFVVCCGAAHPLARKGNVQAADLLAYPWITPPRDGMVWHRLVDLFAAAKALPPRAAIETTSAALIMSLLGEGRFLTFVPRQLVLAEQLRGEVIELTSAGMVLERAIAVVSRTGREYPMAARLALEACEAVALQMQQAPKP</sequence>
<dbReference type="SUPFAM" id="SSF53850">
    <property type="entry name" value="Periplasmic binding protein-like II"/>
    <property type="match status" value="1"/>
</dbReference>
<dbReference type="Gene3D" id="3.40.190.10">
    <property type="entry name" value="Periplasmic binding protein-like II"/>
    <property type="match status" value="2"/>
</dbReference>
<dbReference type="SUPFAM" id="SSF46785">
    <property type="entry name" value="Winged helix' DNA-binding domain"/>
    <property type="match status" value="1"/>
</dbReference>
<protein>
    <submittedName>
        <fullName evidence="6">LysR family transcriptional regulator</fullName>
    </submittedName>
</protein>
<dbReference type="Gene3D" id="1.10.10.10">
    <property type="entry name" value="Winged helix-like DNA-binding domain superfamily/Winged helix DNA-binding domain"/>
    <property type="match status" value="1"/>
</dbReference>
<reference evidence="6" key="1">
    <citation type="submission" date="2022-03" db="EMBL/GenBank/DDBJ databases">
        <authorList>
            <person name="Woo C.Y."/>
        </authorList>
    </citation>
    <scope>NUCLEOTIDE SEQUENCE</scope>
    <source>
        <strain evidence="6">CYS-02</strain>
    </source>
</reference>
<evidence type="ECO:0000259" key="5">
    <source>
        <dbReference type="PROSITE" id="PS50931"/>
    </source>
</evidence>
<dbReference type="Pfam" id="PF03466">
    <property type="entry name" value="LysR_substrate"/>
    <property type="match status" value="1"/>
</dbReference>
<dbReference type="GO" id="GO:0003677">
    <property type="term" value="F:DNA binding"/>
    <property type="evidence" value="ECO:0007669"/>
    <property type="project" value="UniProtKB-KW"/>
</dbReference>
<dbReference type="CDD" id="cd05466">
    <property type="entry name" value="PBP2_LTTR_substrate"/>
    <property type="match status" value="1"/>
</dbReference>
<keyword evidence="7" id="KW-1185">Reference proteome</keyword>
<comment type="similarity">
    <text evidence="1">Belongs to the LysR transcriptional regulatory family.</text>
</comment>
<name>A0A9X1VTJ9_9BURK</name>
<gene>
    <name evidence="6" type="ORF">MMF98_10320</name>
</gene>
<keyword evidence="3" id="KW-0238">DNA-binding</keyword>
<evidence type="ECO:0000256" key="3">
    <source>
        <dbReference type="ARBA" id="ARBA00023125"/>
    </source>
</evidence>
<dbReference type="PANTHER" id="PTHR30419:SF8">
    <property type="entry name" value="NITROGEN ASSIMILATION TRANSCRIPTIONAL ACTIVATOR-RELATED"/>
    <property type="match status" value="1"/>
</dbReference>
<accession>A0A9X1VTJ9</accession>
<feature type="domain" description="HTH lysR-type" evidence="5">
    <location>
        <begin position="13"/>
        <end position="62"/>
    </location>
</feature>
<dbReference type="PANTHER" id="PTHR30419">
    <property type="entry name" value="HTH-TYPE TRANSCRIPTIONAL REGULATOR YBHD"/>
    <property type="match status" value="1"/>
</dbReference>
<dbReference type="Proteomes" id="UP001139447">
    <property type="component" value="Unassembled WGS sequence"/>
</dbReference>
<keyword evidence="2" id="KW-0805">Transcription regulation</keyword>